<evidence type="ECO:0000256" key="2">
    <source>
        <dbReference type="ARBA" id="ARBA00022917"/>
    </source>
</evidence>
<feature type="domain" description="YbaK/aminoacyl-tRNA synthetase-associated" evidence="5">
    <location>
        <begin position="122"/>
        <end position="211"/>
    </location>
</feature>
<sequence>MAKKKIRKTNAMRRLDQLKQEYSTSTYSTDGGIDALHVAKSLGVPAARIFKTIVLEADGNSTTAGSRSGGSTLSGSRSGSSTLGGSRSGSNGSLAGVKKEAFITAPFSYASAGHSSYAPAGGKAHFVAVIGAEHDLDLKKVAAHFGVKSVKLFDWKELKTLTGYMRGGCSPIGMKRQFPTVIDSSAEDLDSVYVSAGEIGTQIILAPAVLAEVTAADFANIRQSVHH</sequence>
<dbReference type="PANTHER" id="PTHR30411">
    <property type="entry name" value="CYTOPLASMIC PROTEIN"/>
    <property type="match status" value="1"/>
</dbReference>
<reference evidence="7" key="1">
    <citation type="submission" date="2019-10" db="EMBL/GenBank/DDBJ databases">
        <title>Complete genome sequence of Corynebacterium urogenitalis DSM 108747, isolated from the genital tract of a cow.</title>
        <authorList>
            <person name="Ruckert C."/>
            <person name="Ballas P."/>
            <person name="Wagener K."/>
            <person name="Drillich M."/>
            <person name="Kaempfer P."/>
            <person name="Busse H.-J."/>
            <person name="Ehling-Schulz M."/>
        </authorList>
    </citation>
    <scope>NUCLEOTIDE SEQUENCE [LARGE SCALE GENOMIC DNA]</scope>
    <source>
        <strain evidence="7">LMM 1652</strain>
    </source>
</reference>
<dbReference type="EC" id="4.2.-.-" evidence="6"/>
<dbReference type="KEGG" id="cuo:CUROG_01330"/>
<dbReference type="Gene3D" id="3.90.960.10">
    <property type="entry name" value="YbaK/aminoacyl-tRNA synthetase-associated domain"/>
    <property type="match status" value="1"/>
</dbReference>
<dbReference type="CDD" id="cd00002">
    <property type="entry name" value="YbaK_deacylase"/>
    <property type="match status" value="1"/>
</dbReference>
<dbReference type="InterPro" id="IPR004369">
    <property type="entry name" value="Prolyl-tRNA_editing_YbaK/EbsC"/>
</dbReference>
<keyword evidence="3 6" id="KW-0456">Lyase</keyword>
<protein>
    <submittedName>
        <fullName evidence="6">Cys-tRNA(Pro)/Cys-tRNA(Cys) deacylase YbaK</fullName>
        <ecNumber evidence="6">4.2.-.-</ecNumber>
    </submittedName>
</protein>
<evidence type="ECO:0000259" key="5">
    <source>
        <dbReference type="Pfam" id="PF04073"/>
    </source>
</evidence>
<dbReference type="Proteomes" id="UP000326711">
    <property type="component" value="Chromosome"/>
</dbReference>
<evidence type="ECO:0000256" key="4">
    <source>
        <dbReference type="SAM" id="MobiDB-lite"/>
    </source>
</evidence>
<dbReference type="RefSeq" id="WP_151902138.1">
    <property type="nucleotide sequence ID" value="NZ_CP045032.1"/>
</dbReference>
<comment type="similarity">
    <text evidence="1">Belongs to the prolyl-tRNA editing family. YbaK/EbsC subfamily.</text>
</comment>
<proteinExistence type="inferred from homology"/>
<accession>A0A5J6Z3Q5</accession>
<dbReference type="OrthoDB" id="9809296at2"/>
<organism evidence="6 7">
    <name type="scientific">Corynebacterium urogenitale</name>
    <dbReference type="NCBI Taxonomy" id="2487892"/>
    <lineage>
        <taxon>Bacteria</taxon>
        <taxon>Bacillati</taxon>
        <taxon>Actinomycetota</taxon>
        <taxon>Actinomycetes</taxon>
        <taxon>Mycobacteriales</taxon>
        <taxon>Corynebacteriaceae</taxon>
        <taxon>Corynebacterium</taxon>
    </lineage>
</organism>
<dbReference type="GO" id="GO:0006412">
    <property type="term" value="P:translation"/>
    <property type="evidence" value="ECO:0007669"/>
    <property type="project" value="UniProtKB-KW"/>
</dbReference>
<gene>
    <name evidence="6" type="primary">ybaK</name>
    <name evidence="6" type="ORF">CUROG_01330</name>
</gene>
<dbReference type="AlphaFoldDB" id="A0A5J6Z3Q5"/>
<feature type="region of interest" description="Disordered" evidence="4">
    <location>
        <begin position="61"/>
        <end position="93"/>
    </location>
</feature>
<dbReference type="EMBL" id="CP045032">
    <property type="protein sequence ID" value="QFQ01666.1"/>
    <property type="molecule type" value="Genomic_DNA"/>
</dbReference>
<keyword evidence="2" id="KW-0648">Protein biosynthesis</keyword>
<name>A0A5J6Z3Q5_9CORY</name>
<evidence type="ECO:0000256" key="1">
    <source>
        <dbReference type="ARBA" id="ARBA00009798"/>
    </source>
</evidence>
<evidence type="ECO:0000256" key="3">
    <source>
        <dbReference type="ARBA" id="ARBA00023239"/>
    </source>
</evidence>
<keyword evidence="7" id="KW-1185">Reference proteome</keyword>
<dbReference type="PANTHER" id="PTHR30411:SF0">
    <property type="entry name" value="CYS-TRNA(PRO)_CYS-TRNA(CYS) DEACYLASE YBAK"/>
    <property type="match status" value="1"/>
</dbReference>
<evidence type="ECO:0000313" key="6">
    <source>
        <dbReference type="EMBL" id="QFQ01666.1"/>
    </source>
</evidence>
<dbReference type="SUPFAM" id="SSF55826">
    <property type="entry name" value="YbaK/ProRS associated domain"/>
    <property type="match status" value="2"/>
</dbReference>
<dbReference type="InterPro" id="IPR007214">
    <property type="entry name" value="YbaK/aa-tRNA-synth-assoc-dom"/>
</dbReference>
<dbReference type="Pfam" id="PF04073">
    <property type="entry name" value="tRNA_edit"/>
    <property type="match status" value="1"/>
</dbReference>
<evidence type="ECO:0000313" key="7">
    <source>
        <dbReference type="Proteomes" id="UP000326711"/>
    </source>
</evidence>
<dbReference type="InterPro" id="IPR036754">
    <property type="entry name" value="YbaK/aa-tRNA-synt-asso_dom_sf"/>
</dbReference>
<dbReference type="GO" id="GO:0002161">
    <property type="term" value="F:aminoacyl-tRNA deacylase activity"/>
    <property type="evidence" value="ECO:0007669"/>
    <property type="project" value="InterPro"/>
</dbReference>
<dbReference type="GO" id="GO:0016829">
    <property type="term" value="F:lyase activity"/>
    <property type="evidence" value="ECO:0007669"/>
    <property type="project" value="UniProtKB-KW"/>
</dbReference>